<keyword evidence="7" id="KW-0805">Transcription regulation</keyword>
<dbReference type="PROSITE" id="PS00028">
    <property type="entry name" value="ZINC_FINGER_C2H2_1"/>
    <property type="match status" value="5"/>
</dbReference>
<feature type="domain" description="C2H2-type" evidence="13">
    <location>
        <begin position="436"/>
        <end position="463"/>
    </location>
</feature>
<keyword evidence="9" id="KW-0804">Transcription</keyword>
<dbReference type="SUPFAM" id="SSF57667">
    <property type="entry name" value="beta-beta-alpha zinc fingers"/>
    <property type="match status" value="3"/>
</dbReference>
<dbReference type="SMART" id="SM00355">
    <property type="entry name" value="ZnF_C2H2"/>
    <property type="match status" value="5"/>
</dbReference>
<dbReference type="GeneID" id="116296760"/>
<gene>
    <name evidence="15" type="primary">LOC116296760</name>
</gene>
<dbReference type="InterPro" id="IPR013087">
    <property type="entry name" value="Znf_C2H2_type"/>
</dbReference>
<feature type="domain" description="C2H2-type" evidence="13">
    <location>
        <begin position="380"/>
        <end position="407"/>
    </location>
</feature>
<proteinExistence type="inferred from homology"/>
<dbReference type="PROSITE" id="PS50157">
    <property type="entry name" value="ZINC_FINGER_C2H2_2"/>
    <property type="match status" value="5"/>
</dbReference>
<evidence type="ECO:0000256" key="12">
    <source>
        <dbReference type="SAM" id="MobiDB-lite"/>
    </source>
</evidence>
<dbReference type="InterPro" id="IPR050758">
    <property type="entry name" value="Znf_C2H2-type"/>
</dbReference>
<name>A0A6P8HZ41_ACTTE</name>
<evidence type="ECO:0000256" key="11">
    <source>
        <dbReference type="PROSITE-ProRule" id="PRU00042"/>
    </source>
</evidence>
<evidence type="ECO:0000256" key="6">
    <source>
        <dbReference type="ARBA" id="ARBA00022833"/>
    </source>
</evidence>
<dbReference type="GO" id="GO:0042802">
    <property type="term" value="F:identical protein binding"/>
    <property type="evidence" value="ECO:0007669"/>
    <property type="project" value="UniProtKB-ARBA"/>
</dbReference>
<feature type="compositionally biased region" description="Polar residues" evidence="12">
    <location>
        <begin position="531"/>
        <end position="547"/>
    </location>
</feature>
<evidence type="ECO:0000256" key="2">
    <source>
        <dbReference type="ARBA" id="ARBA00006991"/>
    </source>
</evidence>
<feature type="domain" description="C2H2-type" evidence="13">
    <location>
        <begin position="408"/>
        <end position="435"/>
    </location>
</feature>
<feature type="region of interest" description="Disordered" evidence="12">
    <location>
        <begin position="45"/>
        <end position="66"/>
    </location>
</feature>
<keyword evidence="8" id="KW-0238">DNA-binding</keyword>
<dbReference type="GO" id="GO:0005634">
    <property type="term" value="C:nucleus"/>
    <property type="evidence" value="ECO:0007669"/>
    <property type="project" value="UniProtKB-SubCell"/>
</dbReference>
<keyword evidence="10" id="KW-0539">Nucleus</keyword>
<keyword evidence="3" id="KW-0479">Metal-binding</keyword>
<evidence type="ECO:0000256" key="1">
    <source>
        <dbReference type="ARBA" id="ARBA00004123"/>
    </source>
</evidence>
<dbReference type="Proteomes" id="UP000515163">
    <property type="component" value="Unplaced"/>
</dbReference>
<dbReference type="FunFam" id="3.30.160.60:FF:000508">
    <property type="entry name" value="Myeloid zinc finger 1"/>
    <property type="match status" value="1"/>
</dbReference>
<accession>A0A6P8HZ41</accession>
<dbReference type="RefSeq" id="XP_031560693.1">
    <property type="nucleotide sequence ID" value="XM_031704833.1"/>
</dbReference>
<dbReference type="FunFam" id="3.30.160.60:FF:000075">
    <property type="entry name" value="Putative zinc finger protein 536"/>
    <property type="match status" value="1"/>
</dbReference>
<dbReference type="FunFam" id="3.30.160.60:FF:000446">
    <property type="entry name" value="Zinc finger protein"/>
    <property type="match status" value="1"/>
</dbReference>
<feature type="region of interest" description="Disordered" evidence="12">
    <location>
        <begin position="1"/>
        <end position="29"/>
    </location>
</feature>
<evidence type="ECO:0000259" key="13">
    <source>
        <dbReference type="PROSITE" id="PS50157"/>
    </source>
</evidence>
<evidence type="ECO:0000256" key="9">
    <source>
        <dbReference type="ARBA" id="ARBA00023163"/>
    </source>
</evidence>
<evidence type="ECO:0000313" key="14">
    <source>
        <dbReference type="Proteomes" id="UP000515163"/>
    </source>
</evidence>
<feature type="region of interest" description="Disordered" evidence="12">
    <location>
        <begin position="271"/>
        <end position="323"/>
    </location>
</feature>
<organism evidence="14 15">
    <name type="scientific">Actinia tenebrosa</name>
    <name type="common">Australian red waratah sea anemone</name>
    <dbReference type="NCBI Taxonomy" id="6105"/>
    <lineage>
        <taxon>Eukaryota</taxon>
        <taxon>Metazoa</taxon>
        <taxon>Cnidaria</taxon>
        <taxon>Anthozoa</taxon>
        <taxon>Hexacorallia</taxon>
        <taxon>Actiniaria</taxon>
        <taxon>Actiniidae</taxon>
        <taxon>Actinia</taxon>
    </lineage>
</organism>
<dbReference type="InParanoid" id="A0A6P8HZ41"/>
<evidence type="ECO:0000256" key="10">
    <source>
        <dbReference type="ARBA" id="ARBA00023242"/>
    </source>
</evidence>
<feature type="region of interest" description="Disordered" evidence="12">
    <location>
        <begin position="198"/>
        <end position="234"/>
    </location>
</feature>
<dbReference type="InterPro" id="IPR036236">
    <property type="entry name" value="Znf_C2H2_sf"/>
</dbReference>
<evidence type="ECO:0000256" key="8">
    <source>
        <dbReference type="ARBA" id="ARBA00023125"/>
    </source>
</evidence>
<feature type="domain" description="C2H2-type" evidence="13">
    <location>
        <begin position="464"/>
        <end position="491"/>
    </location>
</feature>
<keyword evidence="4" id="KW-0677">Repeat</keyword>
<dbReference type="PANTHER" id="PTHR23234">
    <property type="entry name" value="ZNF44 PROTEIN"/>
    <property type="match status" value="1"/>
</dbReference>
<feature type="region of interest" description="Disordered" evidence="12">
    <location>
        <begin position="525"/>
        <end position="547"/>
    </location>
</feature>
<keyword evidence="14" id="KW-1185">Reference proteome</keyword>
<dbReference type="GO" id="GO:0008270">
    <property type="term" value="F:zinc ion binding"/>
    <property type="evidence" value="ECO:0007669"/>
    <property type="project" value="UniProtKB-KW"/>
</dbReference>
<evidence type="ECO:0000256" key="3">
    <source>
        <dbReference type="ARBA" id="ARBA00022723"/>
    </source>
</evidence>
<feature type="domain" description="C2H2-type" evidence="13">
    <location>
        <begin position="492"/>
        <end position="515"/>
    </location>
</feature>
<dbReference type="KEGG" id="aten:116296760"/>
<dbReference type="Gene3D" id="3.30.160.60">
    <property type="entry name" value="Classic Zinc Finger"/>
    <property type="match status" value="4"/>
</dbReference>
<sequence>MNTSVSGASSNEKYATGSNATESGNARKPTLEKIFEQLLTYCKEQDKSREVQDDQEKSLKDKREDMKDVNNEWSECQSTSTTSNSNCRATCYSSSRSNRFPPFSLTFGGTSDPPCLCRSSSCCFSQGVQNSQVHCANSGSSNRVLQIHMPESSQEPCRILISSDKDQLTVKYLKQGQQFTFAASCKDNGVHEDKLDSEDFNLPAKKGSNLTNGEASDVQPLGIQGESCDGNVQDVTLDEDRRVLLSRKRQRDESTAESNFYDLLLKRRMEEEQKKSSEAGNDDDSYSGSENDIHDRVDSVEPEVNGTDFSNQESELVPLEIESAAPKTINESIVGSIYSKEEESEMKTRETGPVDMAPNQVNFSKSTCEFLGGNNNRGRFKCQYCTETFEQRVEYITHQNMHANDRPYNCPMCNETFKQRRSLKYHIKHHNGERPYKCIYCEKAFKEKYHLTVHIRTHTGERPFACTICGKAFKQTNELTSHIRTHTGERPYSCTLCNKWYKRRSQLYHHNQTCHMTGGHDSLPGYDEAQSMPNSNLESKQTSIASQ</sequence>
<evidence type="ECO:0000256" key="4">
    <source>
        <dbReference type="ARBA" id="ARBA00022737"/>
    </source>
</evidence>
<dbReference type="Pfam" id="PF00096">
    <property type="entry name" value="zf-C2H2"/>
    <property type="match status" value="4"/>
</dbReference>
<dbReference type="OrthoDB" id="5970937at2759"/>
<evidence type="ECO:0000313" key="15">
    <source>
        <dbReference type="RefSeq" id="XP_031560693.1"/>
    </source>
</evidence>
<dbReference type="GO" id="GO:0003677">
    <property type="term" value="F:DNA binding"/>
    <property type="evidence" value="ECO:0007669"/>
    <property type="project" value="UniProtKB-KW"/>
</dbReference>
<keyword evidence="5 11" id="KW-0863">Zinc-finger</keyword>
<feature type="compositionally biased region" description="Polar residues" evidence="12">
    <location>
        <begin position="1"/>
        <end position="24"/>
    </location>
</feature>
<protein>
    <submittedName>
        <fullName evidence="15">Zinc finger protein 391-like</fullName>
    </submittedName>
</protein>
<dbReference type="PANTHER" id="PTHR23234:SF10">
    <property type="entry name" value="RIKEN CDNA 6720489N17 GENE-RELATED"/>
    <property type="match status" value="1"/>
</dbReference>
<comment type="similarity">
    <text evidence="2">Belongs to the krueppel C2H2-type zinc-finger protein family.</text>
</comment>
<reference evidence="15" key="1">
    <citation type="submission" date="2025-08" db="UniProtKB">
        <authorList>
            <consortium name="RefSeq"/>
        </authorList>
    </citation>
    <scope>IDENTIFICATION</scope>
    <source>
        <tissue evidence="15">Tentacle</tissue>
    </source>
</reference>
<evidence type="ECO:0000256" key="5">
    <source>
        <dbReference type="ARBA" id="ARBA00022771"/>
    </source>
</evidence>
<dbReference type="AlphaFoldDB" id="A0A6P8HZ41"/>
<evidence type="ECO:0000256" key="7">
    <source>
        <dbReference type="ARBA" id="ARBA00023015"/>
    </source>
</evidence>
<dbReference type="FunFam" id="3.30.160.60:FF:001119">
    <property type="entry name" value="zinc finger protein 408"/>
    <property type="match status" value="1"/>
</dbReference>
<comment type="subcellular location">
    <subcellularLocation>
        <location evidence="1">Nucleus</location>
    </subcellularLocation>
</comment>
<keyword evidence="6" id="KW-0862">Zinc</keyword>